<dbReference type="InterPro" id="IPR036259">
    <property type="entry name" value="MFS_trans_sf"/>
</dbReference>
<feature type="transmembrane region" description="Helical" evidence="6">
    <location>
        <begin position="325"/>
        <end position="343"/>
    </location>
</feature>
<feature type="transmembrane region" description="Helical" evidence="6">
    <location>
        <begin position="93"/>
        <end position="112"/>
    </location>
</feature>
<evidence type="ECO:0000256" key="4">
    <source>
        <dbReference type="ARBA" id="ARBA00022989"/>
    </source>
</evidence>
<dbReference type="InterPro" id="IPR024671">
    <property type="entry name" value="Atg22-like"/>
</dbReference>
<evidence type="ECO:0000256" key="1">
    <source>
        <dbReference type="ARBA" id="ARBA00004127"/>
    </source>
</evidence>
<comment type="subcellular location">
    <subcellularLocation>
        <location evidence="1">Endomembrane system</location>
        <topology evidence="1">Multi-pass membrane protein</topology>
    </subcellularLocation>
</comment>
<evidence type="ECO:0000256" key="2">
    <source>
        <dbReference type="ARBA" id="ARBA00022448"/>
    </source>
</evidence>
<dbReference type="Proteomes" id="UP000295260">
    <property type="component" value="Unassembled WGS sequence"/>
</dbReference>
<protein>
    <submittedName>
        <fullName evidence="7">UMF1 family MFS transporter</fullName>
    </submittedName>
</protein>
<evidence type="ECO:0000313" key="7">
    <source>
        <dbReference type="EMBL" id="TDP60668.1"/>
    </source>
</evidence>
<organism evidence="7 8">
    <name type="scientific">Flavobacterium dankookense</name>
    <dbReference type="NCBI Taxonomy" id="706186"/>
    <lineage>
        <taxon>Bacteria</taxon>
        <taxon>Pseudomonadati</taxon>
        <taxon>Bacteroidota</taxon>
        <taxon>Flavobacteriia</taxon>
        <taxon>Flavobacteriales</taxon>
        <taxon>Flavobacteriaceae</taxon>
        <taxon>Flavobacterium</taxon>
    </lineage>
</organism>
<gene>
    <name evidence="7" type="ORF">BC748_0263</name>
</gene>
<evidence type="ECO:0000256" key="3">
    <source>
        <dbReference type="ARBA" id="ARBA00022692"/>
    </source>
</evidence>
<evidence type="ECO:0000313" key="8">
    <source>
        <dbReference type="Proteomes" id="UP000295260"/>
    </source>
</evidence>
<feature type="transmembrane region" description="Helical" evidence="6">
    <location>
        <begin position="292"/>
        <end position="313"/>
    </location>
</feature>
<dbReference type="PANTHER" id="PTHR23519">
    <property type="entry name" value="AUTOPHAGY-RELATED PROTEIN 22"/>
    <property type="match status" value="1"/>
</dbReference>
<keyword evidence="3 6" id="KW-0812">Transmembrane</keyword>
<feature type="transmembrane region" description="Helical" evidence="6">
    <location>
        <begin position="118"/>
        <end position="138"/>
    </location>
</feature>
<feature type="transmembrane region" description="Helical" evidence="6">
    <location>
        <begin position="199"/>
        <end position="219"/>
    </location>
</feature>
<keyword evidence="2" id="KW-0813">Transport</keyword>
<comment type="caution">
    <text evidence="7">The sequence shown here is derived from an EMBL/GenBank/DDBJ whole genome shotgun (WGS) entry which is preliminary data.</text>
</comment>
<dbReference type="OrthoDB" id="9768783at2"/>
<feature type="transmembrane region" description="Helical" evidence="6">
    <location>
        <begin position="412"/>
        <end position="432"/>
    </location>
</feature>
<dbReference type="PANTHER" id="PTHR23519:SF1">
    <property type="entry name" value="AUTOPHAGY-RELATED PROTEIN 22"/>
    <property type="match status" value="1"/>
</dbReference>
<evidence type="ECO:0000256" key="6">
    <source>
        <dbReference type="SAM" id="Phobius"/>
    </source>
</evidence>
<feature type="transmembrane region" description="Helical" evidence="6">
    <location>
        <begin position="159"/>
        <end position="179"/>
    </location>
</feature>
<feature type="transmembrane region" description="Helical" evidence="6">
    <location>
        <begin position="349"/>
        <end position="367"/>
    </location>
</feature>
<feature type="transmembrane region" description="Helical" evidence="6">
    <location>
        <begin position="258"/>
        <end position="280"/>
    </location>
</feature>
<dbReference type="AlphaFoldDB" id="A0A4R6QDC6"/>
<dbReference type="Pfam" id="PF11700">
    <property type="entry name" value="ATG22"/>
    <property type="match status" value="1"/>
</dbReference>
<reference evidence="7 8" key="1">
    <citation type="submission" date="2019-03" db="EMBL/GenBank/DDBJ databases">
        <title>Genomic Encyclopedia of Archaeal and Bacterial Type Strains, Phase II (KMG-II): from individual species to whole genera.</title>
        <authorList>
            <person name="Goeker M."/>
        </authorList>
    </citation>
    <scope>NUCLEOTIDE SEQUENCE [LARGE SCALE GENOMIC DNA]</scope>
    <source>
        <strain evidence="7 8">DSM 25687</strain>
    </source>
</reference>
<keyword evidence="8" id="KW-1185">Reference proteome</keyword>
<dbReference type="GO" id="GO:0012505">
    <property type="term" value="C:endomembrane system"/>
    <property type="evidence" value="ECO:0007669"/>
    <property type="project" value="UniProtKB-SubCell"/>
</dbReference>
<dbReference type="SUPFAM" id="SSF103473">
    <property type="entry name" value="MFS general substrate transporter"/>
    <property type="match status" value="1"/>
</dbReference>
<name>A0A4R6QDC6_9FLAO</name>
<proteinExistence type="predicted"/>
<dbReference type="Gene3D" id="1.20.1250.20">
    <property type="entry name" value="MFS general substrate transporter like domains"/>
    <property type="match status" value="1"/>
</dbReference>
<feature type="transmembrane region" description="Helical" evidence="6">
    <location>
        <begin position="20"/>
        <end position="41"/>
    </location>
</feature>
<dbReference type="InterPro" id="IPR050495">
    <property type="entry name" value="ATG22/LtaA_families"/>
</dbReference>
<feature type="transmembrane region" description="Helical" evidence="6">
    <location>
        <begin position="387"/>
        <end position="406"/>
    </location>
</feature>
<keyword evidence="5 6" id="KW-0472">Membrane</keyword>
<accession>A0A4R6QDC6</accession>
<dbReference type="RefSeq" id="WP_133531640.1">
    <property type="nucleotide sequence ID" value="NZ_SNXR01000011.1"/>
</dbReference>
<feature type="transmembrane region" description="Helical" evidence="6">
    <location>
        <begin position="61"/>
        <end position="81"/>
    </location>
</feature>
<keyword evidence="4 6" id="KW-1133">Transmembrane helix</keyword>
<evidence type="ECO:0000256" key="5">
    <source>
        <dbReference type="ARBA" id="ARBA00023136"/>
    </source>
</evidence>
<sequence length="442" mass="49805">MADLPKGHPKLLNAWAFYDWANSVYSLVIASAVFPIFYEMIFKESGRNYVTVFGMQCKDTAMISFVTAFAFLIVAIFSPFLSGIADYIGNKKAFLRFFCYLGAISCICLFWFNLNQLFLSYAFYFLGLIGFWSSLVFYNSYLPDIAFPEQQDKVSARGFSMGYIGSTLLLILNLAMVMFPNSFGITGTEAEASMKAMRISFITVGVWWIGFSHITYYYLPKGNKKNVPITRDFIFKGFNELKLVWKQLQENLSLKRYLYSYFVFIMAVQTVMLVATYFGATEVAWETPSQKTTGLIISILLIQLVAVLGAYLTSKASAKFGNINTLIFLNAFWAILCGFAYFIETPIHFYTTAGFVGLVMGGIQSLARSTYSKLLPETKDTASFFSFYDVTEKVGIVIGMSIYGIIDQITGSMRNAIVFLGVFFIIGLLLLLRVPKNALRNK</sequence>
<dbReference type="EMBL" id="SNXR01000011">
    <property type="protein sequence ID" value="TDP60668.1"/>
    <property type="molecule type" value="Genomic_DNA"/>
</dbReference>